<proteinExistence type="predicted"/>
<sequence length="159" mass="17815">MLIEIKEQPKAEYSQKWFDYKDDVKLLIASSGKPSFNRTLELNNLQAEQELRGYREVTDETAQQSGLGFNRAVSHLLLGWTGIEVEKDKPLEYTQKNAELICTSSTESNPIVSFIVAKAFQLEKERASEVEDAVGKPLSTTNTETTSGIKKKRAKSTNA</sequence>
<dbReference type="RefSeq" id="WP_262548360.1">
    <property type="nucleotide sequence ID" value="NZ_CP089044.1"/>
</dbReference>
<reference evidence="2" key="1">
    <citation type="journal article" date="2022" name="J Glob Antimicrob Resist">
        <title>Comparative analysis of IMP-4- and OXA-58-containing plasmids of three carbapenemase-producing Acinetobacter ursingii strains in the Netherlands.</title>
        <authorList>
            <person name="Hendrickx A.P.A."/>
            <person name="Schade R.P."/>
            <person name="Landman F."/>
            <person name="Bosch T."/>
            <person name="Schouls L.M."/>
            <person name="van Dijk K."/>
        </authorList>
    </citation>
    <scope>NUCLEOTIDE SEQUENCE</scope>
    <source>
        <strain evidence="2">RIVM_C010761</strain>
    </source>
</reference>
<evidence type="ECO:0000256" key="1">
    <source>
        <dbReference type="SAM" id="MobiDB-lite"/>
    </source>
</evidence>
<accession>A0AA46P9J6</accession>
<feature type="compositionally biased region" description="Polar residues" evidence="1">
    <location>
        <begin position="138"/>
        <end position="148"/>
    </location>
</feature>
<dbReference type="EMBL" id="CP089044">
    <property type="protein sequence ID" value="UYF76638.1"/>
    <property type="molecule type" value="Genomic_DNA"/>
</dbReference>
<feature type="region of interest" description="Disordered" evidence="1">
    <location>
        <begin position="128"/>
        <end position="159"/>
    </location>
</feature>
<dbReference type="Proteomes" id="UP001164081">
    <property type="component" value="Chromosome"/>
</dbReference>
<dbReference type="AlphaFoldDB" id="A0AA46P9J6"/>
<protein>
    <submittedName>
        <fullName evidence="2">Uncharacterized protein</fullName>
    </submittedName>
</protein>
<gene>
    <name evidence="2" type="ORF">LSO58_07130</name>
</gene>
<evidence type="ECO:0000313" key="2">
    <source>
        <dbReference type="EMBL" id="UYF76638.1"/>
    </source>
</evidence>
<evidence type="ECO:0000313" key="3">
    <source>
        <dbReference type="Proteomes" id="UP001164081"/>
    </source>
</evidence>
<feature type="compositionally biased region" description="Basic residues" evidence="1">
    <location>
        <begin position="149"/>
        <end position="159"/>
    </location>
</feature>
<name>A0AA46P9J6_9GAMM</name>
<organism evidence="2 3">
    <name type="scientific">Acinetobacter ursingii</name>
    <dbReference type="NCBI Taxonomy" id="108980"/>
    <lineage>
        <taxon>Bacteria</taxon>
        <taxon>Pseudomonadati</taxon>
        <taxon>Pseudomonadota</taxon>
        <taxon>Gammaproteobacteria</taxon>
        <taxon>Moraxellales</taxon>
        <taxon>Moraxellaceae</taxon>
        <taxon>Acinetobacter</taxon>
    </lineage>
</organism>